<protein>
    <recommendedName>
        <fullName evidence="3">beta-N-acetylhexosaminidase</fullName>
        <ecNumber evidence="3">3.2.1.52</ecNumber>
    </recommendedName>
</protein>
<dbReference type="InterPro" id="IPR001764">
    <property type="entry name" value="Glyco_hydro_3_N"/>
</dbReference>
<dbReference type="Pfam" id="PF00933">
    <property type="entry name" value="Glyco_hydro_3"/>
    <property type="match status" value="1"/>
</dbReference>
<keyword evidence="8" id="KW-1185">Reference proteome</keyword>
<sequence>MTSAAIYGLAGLELTADEKAFFRDAAPWGFILFARNVDRPKQVSKLCVALRDAVGWNAPIFIDQEGGRVQRLKPPTWRAAPPAEVFGDLFRKDEAAGLEAVRLNHRLIAAELMALGIDADCAPCIDLQIEGADAIIGDRSYSTEPEIVARLGRAAMEGLLAGGVAPVIKHIPGHGRADADSHLALPRVDTRREVLETTDFAPFRDLADAPMAMTAHVVYSDIDADDPATHSEAMIADVIRGSIGFDGLLMSDDLSMQALSGTLRVRAERALGAGCDLVLHCNGRMKEMVEIAHAVPALSGRALDRANAAADCRKTPDDFDAESGLARLDALLNTGAAP</sequence>
<dbReference type="EMBL" id="JBHRSV010000001">
    <property type="protein sequence ID" value="MFC2925088.1"/>
    <property type="molecule type" value="Genomic_DNA"/>
</dbReference>
<dbReference type="PANTHER" id="PTHR30480">
    <property type="entry name" value="BETA-HEXOSAMINIDASE-RELATED"/>
    <property type="match status" value="1"/>
</dbReference>
<comment type="caution">
    <text evidence="7">The sequence shown here is derived from an EMBL/GenBank/DDBJ whole genome shotgun (WGS) entry which is preliminary data.</text>
</comment>
<comment type="catalytic activity">
    <reaction evidence="1">
        <text>Hydrolysis of terminal non-reducing N-acetyl-D-hexosamine residues in N-acetyl-beta-D-hexosaminides.</text>
        <dbReference type="EC" id="3.2.1.52"/>
    </reaction>
</comment>
<dbReference type="InterPro" id="IPR017853">
    <property type="entry name" value="GH"/>
</dbReference>
<dbReference type="NCBIfam" id="NF003740">
    <property type="entry name" value="PRK05337.1"/>
    <property type="match status" value="1"/>
</dbReference>
<evidence type="ECO:0000256" key="4">
    <source>
        <dbReference type="ARBA" id="ARBA00022801"/>
    </source>
</evidence>
<evidence type="ECO:0000256" key="1">
    <source>
        <dbReference type="ARBA" id="ARBA00001231"/>
    </source>
</evidence>
<comment type="similarity">
    <text evidence="2">Belongs to the glycosyl hydrolase 3 family.</text>
</comment>
<keyword evidence="4 7" id="KW-0378">Hydrolase</keyword>
<dbReference type="InterPro" id="IPR050226">
    <property type="entry name" value="NagZ_Beta-hexosaminidase"/>
</dbReference>
<organism evidence="7 8">
    <name type="scientific">Hyphobacterium vulgare</name>
    <dbReference type="NCBI Taxonomy" id="1736751"/>
    <lineage>
        <taxon>Bacteria</taxon>
        <taxon>Pseudomonadati</taxon>
        <taxon>Pseudomonadota</taxon>
        <taxon>Alphaproteobacteria</taxon>
        <taxon>Maricaulales</taxon>
        <taxon>Maricaulaceae</taxon>
        <taxon>Hyphobacterium</taxon>
    </lineage>
</organism>
<proteinExistence type="inferred from homology"/>
<evidence type="ECO:0000259" key="6">
    <source>
        <dbReference type="Pfam" id="PF00933"/>
    </source>
</evidence>
<evidence type="ECO:0000256" key="5">
    <source>
        <dbReference type="ARBA" id="ARBA00023295"/>
    </source>
</evidence>
<dbReference type="RefSeq" id="WP_343163968.1">
    <property type="nucleotide sequence ID" value="NZ_JBHRSV010000001.1"/>
</dbReference>
<dbReference type="EC" id="3.2.1.52" evidence="3"/>
<dbReference type="Gene3D" id="3.20.20.300">
    <property type="entry name" value="Glycoside hydrolase, family 3, N-terminal domain"/>
    <property type="match status" value="1"/>
</dbReference>
<gene>
    <name evidence="7" type="primary">nagZ</name>
    <name evidence="7" type="ORF">ACFOOR_03105</name>
</gene>
<evidence type="ECO:0000256" key="2">
    <source>
        <dbReference type="ARBA" id="ARBA00005336"/>
    </source>
</evidence>
<name>A0ABV6ZUK6_9PROT</name>
<dbReference type="GO" id="GO:0004563">
    <property type="term" value="F:beta-N-acetylhexosaminidase activity"/>
    <property type="evidence" value="ECO:0007669"/>
    <property type="project" value="UniProtKB-EC"/>
</dbReference>
<feature type="domain" description="Glycoside hydrolase family 3 N-terminal" evidence="6">
    <location>
        <begin position="29"/>
        <end position="298"/>
    </location>
</feature>
<dbReference type="PANTHER" id="PTHR30480:SF13">
    <property type="entry name" value="BETA-HEXOSAMINIDASE"/>
    <property type="match status" value="1"/>
</dbReference>
<accession>A0ABV6ZUK6</accession>
<evidence type="ECO:0000256" key="3">
    <source>
        <dbReference type="ARBA" id="ARBA00012663"/>
    </source>
</evidence>
<evidence type="ECO:0000313" key="8">
    <source>
        <dbReference type="Proteomes" id="UP001595379"/>
    </source>
</evidence>
<evidence type="ECO:0000313" key="7">
    <source>
        <dbReference type="EMBL" id="MFC2925088.1"/>
    </source>
</evidence>
<keyword evidence="5 7" id="KW-0326">Glycosidase</keyword>
<reference evidence="8" key="1">
    <citation type="journal article" date="2019" name="Int. J. Syst. Evol. Microbiol.">
        <title>The Global Catalogue of Microorganisms (GCM) 10K type strain sequencing project: providing services to taxonomists for standard genome sequencing and annotation.</title>
        <authorList>
            <consortium name="The Broad Institute Genomics Platform"/>
            <consortium name="The Broad Institute Genome Sequencing Center for Infectious Disease"/>
            <person name="Wu L."/>
            <person name="Ma J."/>
        </authorList>
    </citation>
    <scope>NUCLEOTIDE SEQUENCE [LARGE SCALE GENOMIC DNA]</scope>
    <source>
        <strain evidence="8">KCTC 52487</strain>
    </source>
</reference>
<dbReference type="InterPro" id="IPR036962">
    <property type="entry name" value="Glyco_hydro_3_N_sf"/>
</dbReference>
<dbReference type="SUPFAM" id="SSF51445">
    <property type="entry name" value="(Trans)glycosidases"/>
    <property type="match status" value="1"/>
</dbReference>
<dbReference type="Proteomes" id="UP001595379">
    <property type="component" value="Unassembled WGS sequence"/>
</dbReference>